<dbReference type="WBParaSite" id="PEQ_0000757801-mRNA-1">
    <property type="protein sequence ID" value="PEQ_0000757801-mRNA-1"/>
    <property type="gene ID" value="PEQ_0000757801"/>
</dbReference>
<sequence>MCPHSNETFAKVQMLFAYHIITWPNFSSCLPHCGMCQICSTDVPLNMALKKMRYHEISMLI</sequence>
<dbReference type="AlphaFoldDB" id="A0A914RRX1"/>
<dbReference type="Proteomes" id="UP000887564">
    <property type="component" value="Unplaced"/>
</dbReference>
<reference evidence="2" key="1">
    <citation type="submission" date="2022-11" db="UniProtKB">
        <authorList>
            <consortium name="WormBaseParasite"/>
        </authorList>
    </citation>
    <scope>IDENTIFICATION</scope>
</reference>
<keyword evidence="1" id="KW-1185">Reference proteome</keyword>
<proteinExistence type="predicted"/>
<accession>A0A914RRX1</accession>
<protein>
    <submittedName>
        <fullName evidence="2">Uncharacterized protein</fullName>
    </submittedName>
</protein>
<evidence type="ECO:0000313" key="2">
    <source>
        <dbReference type="WBParaSite" id="PEQ_0000757801-mRNA-1"/>
    </source>
</evidence>
<name>A0A914RRX1_PAREQ</name>
<evidence type="ECO:0000313" key="1">
    <source>
        <dbReference type="Proteomes" id="UP000887564"/>
    </source>
</evidence>
<organism evidence="1 2">
    <name type="scientific">Parascaris equorum</name>
    <name type="common">Equine roundworm</name>
    <dbReference type="NCBI Taxonomy" id="6256"/>
    <lineage>
        <taxon>Eukaryota</taxon>
        <taxon>Metazoa</taxon>
        <taxon>Ecdysozoa</taxon>
        <taxon>Nematoda</taxon>
        <taxon>Chromadorea</taxon>
        <taxon>Rhabditida</taxon>
        <taxon>Spirurina</taxon>
        <taxon>Ascaridomorpha</taxon>
        <taxon>Ascaridoidea</taxon>
        <taxon>Ascarididae</taxon>
        <taxon>Parascaris</taxon>
    </lineage>
</organism>